<comment type="caution">
    <text evidence="3">The sequence shown here is derived from an EMBL/GenBank/DDBJ whole genome shotgun (WGS) entry which is preliminary data.</text>
</comment>
<reference evidence="2 4" key="3">
    <citation type="journal article" date="2021" name="BMC Genomics">
        <title>Genome-resolved metagenome and metatranscriptome analyses of thermophilic composting reveal key bacterial players and their metabolic interactions.</title>
        <authorList>
            <person name="Braga L.P.P."/>
            <person name="Pereira R.V."/>
            <person name="Martins L.F."/>
            <person name="Moura L.M.S."/>
            <person name="Sanchez F.B."/>
            <person name="Patane J.S.L."/>
            <person name="da Silva A.M."/>
            <person name="Setubal J.C."/>
        </authorList>
    </citation>
    <scope>NUCLEOTIDE SEQUENCE [LARGE SCALE GENOMIC DNA]</scope>
    <source>
        <strain evidence="2">ZC4RG45</strain>
    </source>
</reference>
<keyword evidence="3" id="KW-0378">Hydrolase</keyword>
<name>A0A2W4JHN3_9PSEU</name>
<evidence type="ECO:0000313" key="4">
    <source>
        <dbReference type="Proteomes" id="UP000249324"/>
    </source>
</evidence>
<reference evidence="2" key="4">
    <citation type="submission" date="2023-08" db="EMBL/GenBank/DDBJ databases">
        <authorList>
            <person name="Guima S.E.S."/>
            <person name="Martins L.F."/>
            <person name="Silva A.M."/>
            <person name="Setubal J.C."/>
        </authorList>
    </citation>
    <scope>NUCLEOTIDE SEQUENCE</scope>
    <source>
        <strain evidence="2">ZC4RG45</strain>
    </source>
</reference>
<evidence type="ECO:0000313" key="3">
    <source>
        <dbReference type="EMBL" id="PZM93187.1"/>
    </source>
</evidence>
<dbReference type="EMBL" id="QGUI02000016">
    <property type="protein sequence ID" value="MFO7191124.1"/>
    <property type="molecule type" value="Genomic_DNA"/>
</dbReference>
<dbReference type="PANTHER" id="PTHR43546:SF3">
    <property type="entry name" value="UPF0173 METAL-DEPENDENT HYDROLASE MJ1163"/>
    <property type="match status" value="1"/>
</dbReference>
<sequence length="214" mass="23116">MRIVHYGHSCVLVETETARVLIDPGAFSSGFEQLRDLDAVMITHQHFDHIDAEKLPGLLEANPSARLITDAGTQELVSKLGLESETAYPGQSLQFGETSVHVVGGEHAVIHPDIPTVSNVGYVFDGGAFYHPGDSFRVPQNRIDVLGLPTAAPWLKASEAVDFLRAVKPRIAVPIHEAVLVNPAMHYGLFTNLAPEGTEVRVLGAGQALEVQRV</sequence>
<dbReference type="InterPro" id="IPR036866">
    <property type="entry name" value="RibonucZ/Hydroxyglut_hydro"/>
</dbReference>
<dbReference type="Gene3D" id="3.60.15.10">
    <property type="entry name" value="Ribonuclease Z/Hydroxyacylglutathione hydrolase-like"/>
    <property type="match status" value="1"/>
</dbReference>
<organism evidence="3">
    <name type="scientific">Thermocrispum agreste</name>
    <dbReference type="NCBI Taxonomy" id="37925"/>
    <lineage>
        <taxon>Bacteria</taxon>
        <taxon>Bacillati</taxon>
        <taxon>Actinomycetota</taxon>
        <taxon>Actinomycetes</taxon>
        <taxon>Pseudonocardiales</taxon>
        <taxon>Pseudonocardiaceae</taxon>
        <taxon>Thermocrispum</taxon>
    </lineage>
</organism>
<accession>A0A2W4JHN3</accession>
<dbReference type="GO" id="GO:0016787">
    <property type="term" value="F:hydrolase activity"/>
    <property type="evidence" value="ECO:0007669"/>
    <property type="project" value="UniProtKB-KW"/>
</dbReference>
<reference evidence="3" key="2">
    <citation type="submission" date="2018-05" db="EMBL/GenBank/DDBJ databases">
        <authorList>
            <person name="Lanie J.A."/>
            <person name="Ng W.-L."/>
            <person name="Kazmierczak K.M."/>
            <person name="Andrzejewski T.M."/>
            <person name="Davidsen T.M."/>
            <person name="Wayne K.J."/>
            <person name="Tettelin H."/>
            <person name="Glass J.I."/>
            <person name="Rusch D."/>
            <person name="Podicherti R."/>
            <person name="Tsui H.-C.T."/>
            <person name="Winkler M.E."/>
        </authorList>
    </citation>
    <scope>NUCLEOTIDE SEQUENCE</scope>
    <source>
        <strain evidence="3">ZC4RG45</strain>
    </source>
</reference>
<evidence type="ECO:0000259" key="1">
    <source>
        <dbReference type="SMART" id="SM00849"/>
    </source>
</evidence>
<reference evidence="2" key="1">
    <citation type="submission" date="2018-05" db="EMBL/GenBank/DDBJ databases">
        <authorList>
            <person name="Moura L."/>
            <person name="Setubal J.C."/>
        </authorList>
    </citation>
    <scope>NUCLEOTIDE SEQUENCE</scope>
    <source>
        <strain evidence="2">ZC4RG45</strain>
    </source>
</reference>
<gene>
    <name evidence="2" type="ORF">DIU77_002630</name>
    <name evidence="3" type="ORF">DIU77_15395</name>
</gene>
<evidence type="ECO:0000313" key="2">
    <source>
        <dbReference type="EMBL" id="MFO7191124.1"/>
    </source>
</evidence>
<dbReference type="SMART" id="SM00849">
    <property type="entry name" value="Lactamase_B"/>
    <property type="match status" value="1"/>
</dbReference>
<feature type="domain" description="Metallo-beta-lactamase" evidence="1">
    <location>
        <begin position="7"/>
        <end position="176"/>
    </location>
</feature>
<dbReference type="PANTHER" id="PTHR43546">
    <property type="entry name" value="UPF0173 METAL-DEPENDENT HYDROLASE MJ1163-RELATED"/>
    <property type="match status" value="1"/>
</dbReference>
<dbReference type="Proteomes" id="UP000249324">
    <property type="component" value="Unassembled WGS sequence"/>
</dbReference>
<dbReference type="EMBL" id="QGUI01000664">
    <property type="protein sequence ID" value="PZM93187.1"/>
    <property type="molecule type" value="Genomic_DNA"/>
</dbReference>
<protein>
    <submittedName>
        <fullName evidence="3">MBL fold metallo-hydrolase</fullName>
    </submittedName>
</protein>
<dbReference type="Pfam" id="PF13483">
    <property type="entry name" value="Lactamase_B_3"/>
    <property type="match status" value="1"/>
</dbReference>
<proteinExistence type="predicted"/>
<dbReference type="InterPro" id="IPR001279">
    <property type="entry name" value="Metallo-B-lactamas"/>
</dbReference>
<dbReference type="InterPro" id="IPR050114">
    <property type="entry name" value="UPF0173_UPF0282_UlaG_hydrolase"/>
</dbReference>
<dbReference type="AlphaFoldDB" id="A0A2W4JHN3"/>
<dbReference type="SUPFAM" id="SSF56281">
    <property type="entry name" value="Metallo-hydrolase/oxidoreductase"/>
    <property type="match status" value="1"/>
</dbReference>